<sequence length="130" mass="14877">MRLPIKHMDTINEAEHPLLQSTLLPQEQHQHQHKLRLHGSSNSDSLIQRTCLESKKLWQIAGPSIFSRLTMFSITVVTQSFAGHLSDLDLTAITTACTVLISISLRSFLLFYFIYTITLPYFLMAMIIKM</sequence>
<evidence type="ECO:0000313" key="2">
    <source>
        <dbReference type="EMBL" id="KAK7282851.1"/>
    </source>
</evidence>
<keyword evidence="1" id="KW-0812">Transmembrane</keyword>
<keyword evidence="1" id="KW-1133">Transmembrane helix</keyword>
<keyword evidence="1" id="KW-0472">Membrane</keyword>
<organism evidence="2 3">
    <name type="scientific">Crotalaria pallida</name>
    <name type="common">Smooth rattlebox</name>
    <name type="synonym">Crotalaria striata</name>
    <dbReference type="NCBI Taxonomy" id="3830"/>
    <lineage>
        <taxon>Eukaryota</taxon>
        <taxon>Viridiplantae</taxon>
        <taxon>Streptophyta</taxon>
        <taxon>Embryophyta</taxon>
        <taxon>Tracheophyta</taxon>
        <taxon>Spermatophyta</taxon>
        <taxon>Magnoliopsida</taxon>
        <taxon>eudicotyledons</taxon>
        <taxon>Gunneridae</taxon>
        <taxon>Pentapetalae</taxon>
        <taxon>rosids</taxon>
        <taxon>fabids</taxon>
        <taxon>Fabales</taxon>
        <taxon>Fabaceae</taxon>
        <taxon>Papilionoideae</taxon>
        <taxon>50 kb inversion clade</taxon>
        <taxon>genistoids sensu lato</taxon>
        <taxon>core genistoids</taxon>
        <taxon>Crotalarieae</taxon>
        <taxon>Crotalaria</taxon>
    </lineage>
</organism>
<accession>A0AAN9IMP7</accession>
<name>A0AAN9IMP7_CROPI</name>
<dbReference type="AlphaFoldDB" id="A0AAN9IMP7"/>
<keyword evidence="3" id="KW-1185">Reference proteome</keyword>
<proteinExistence type="predicted"/>
<comment type="caution">
    <text evidence="2">The sequence shown here is derived from an EMBL/GenBank/DDBJ whole genome shotgun (WGS) entry which is preliminary data.</text>
</comment>
<evidence type="ECO:0000256" key="1">
    <source>
        <dbReference type="SAM" id="Phobius"/>
    </source>
</evidence>
<feature type="transmembrane region" description="Helical" evidence="1">
    <location>
        <begin position="109"/>
        <end position="128"/>
    </location>
</feature>
<gene>
    <name evidence="2" type="ORF">RIF29_11938</name>
</gene>
<dbReference type="EMBL" id="JAYWIO010000002">
    <property type="protein sequence ID" value="KAK7282851.1"/>
    <property type="molecule type" value="Genomic_DNA"/>
</dbReference>
<dbReference type="Proteomes" id="UP001372338">
    <property type="component" value="Unassembled WGS sequence"/>
</dbReference>
<reference evidence="2 3" key="1">
    <citation type="submission" date="2024-01" db="EMBL/GenBank/DDBJ databases">
        <title>The genomes of 5 underutilized Papilionoideae crops provide insights into root nodulation and disease resistanc.</title>
        <authorList>
            <person name="Yuan L."/>
        </authorList>
    </citation>
    <scope>NUCLEOTIDE SEQUENCE [LARGE SCALE GENOMIC DNA]</scope>
    <source>
        <strain evidence="2">ZHUSHIDOU_FW_LH</strain>
        <tissue evidence="2">Leaf</tissue>
    </source>
</reference>
<evidence type="ECO:0000313" key="3">
    <source>
        <dbReference type="Proteomes" id="UP001372338"/>
    </source>
</evidence>
<protein>
    <submittedName>
        <fullName evidence="2">Uncharacterized protein</fullName>
    </submittedName>
</protein>